<gene>
    <name evidence="3" type="ORF">Acr_07g0016670</name>
</gene>
<comment type="caution">
    <text evidence="3">The sequence shown here is derived from an EMBL/GenBank/DDBJ whole genome shotgun (WGS) entry which is preliminary data.</text>
</comment>
<protein>
    <recommendedName>
        <fullName evidence="5">Sieve element occlusion amino-terminus protein</fullName>
    </recommendedName>
</protein>
<dbReference type="PANTHER" id="PTHR33232">
    <property type="entry name" value="PROTEIN SIEVE ELEMENT OCCLUSION B-LIKE"/>
    <property type="match status" value="1"/>
</dbReference>
<reference evidence="3 4" key="1">
    <citation type="submission" date="2019-07" db="EMBL/GenBank/DDBJ databases">
        <title>De Novo Assembly of kiwifruit Actinidia rufa.</title>
        <authorList>
            <person name="Sugita-Konishi S."/>
            <person name="Sato K."/>
            <person name="Mori E."/>
            <person name="Abe Y."/>
            <person name="Kisaki G."/>
            <person name="Hamano K."/>
            <person name="Suezawa K."/>
            <person name="Otani M."/>
            <person name="Fukuda T."/>
            <person name="Manabe T."/>
            <person name="Gomi K."/>
            <person name="Tabuchi M."/>
            <person name="Akimitsu K."/>
            <person name="Kataoka I."/>
        </authorList>
    </citation>
    <scope>NUCLEOTIDE SEQUENCE [LARGE SCALE GENOMIC DNA]</scope>
    <source>
        <strain evidence="4">cv. Fuchu</strain>
    </source>
</reference>
<evidence type="ECO:0008006" key="5">
    <source>
        <dbReference type="Google" id="ProtNLM"/>
    </source>
</evidence>
<keyword evidence="4" id="KW-1185">Reference proteome</keyword>
<dbReference type="OrthoDB" id="1670392at2759"/>
<evidence type="ECO:0000313" key="3">
    <source>
        <dbReference type="EMBL" id="GFY91471.1"/>
    </source>
</evidence>
<dbReference type="InterPro" id="IPR027942">
    <property type="entry name" value="SEO_N"/>
</dbReference>
<dbReference type="GO" id="GO:0010088">
    <property type="term" value="P:phloem development"/>
    <property type="evidence" value="ECO:0007669"/>
    <property type="project" value="InterPro"/>
</dbReference>
<dbReference type="EMBL" id="BJWL01000007">
    <property type="protein sequence ID" value="GFY91471.1"/>
    <property type="molecule type" value="Genomic_DNA"/>
</dbReference>
<feature type="domain" description="Sieve element occlusion N-terminal" evidence="1">
    <location>
        <begin position="20"/>
        <end position="243"/>
    </location>
</feature>
<dbReference type="AlphaFoldDB" id="A0A7J0EYF2"/>
<evidence type="ECO:0000259" key="1">
    <source>
        <dbReference type="Pfam" id="PF14576"/>
    </source>
</evidence>
<name>A0A7J0EYF2_9ERIC</name>
<evidence type="ECO:0000313" key="4">
    <source>
        <dbReference type="Proteomes" id="UP000585474"/>
    </source>
</evidence>
<dbReference type="Pfam" id="PF14577">
    <property type="entry name" value="SEO_C"/>
    <property type="match status" value="1"/>
</dbReference>
<dbReference type="Proteomes" id="UP000585474">
    <property type="component" value="Unassembled WGS sequence"/>
</dbReference>
<feature type="domain" description="Sieve element occlusion C-terminal" evidence="2">
    <location>
        <begin position="422"/>
        <end position="617"/>
    </location>
</feature>
<dbReference type="Pfam" id="PF14576">
    <property type="entry name" value="SEO_N"/>
    <property type="match status" value="1"/>
</dbReference>
<sequence>MDILRSANHPWGYSSSSPEEDFLIKQILLTHDPNGRHLDSELMLRATENIMSYATITQVSDQHVSASAKSDISSIEMVGSEESLGYTIYKLSSEILCNCSVGGNTHSKTMNLFDMLGHYRWDAKAVLVLSAFAASYGEFWLVMKLYPSNPLAASVALLKQFPNDLSLLKHRFKALSALVKTIIDVTKRIIKFEGLPVQRVIIDDEAIVASKSQIYMATYWVIRSALICSSHITDLIDMKNVQAFEFRSHCIMEAVELGVRTTPTTKTCLKCSLLLKDDLPAEGLFLTGKLGISELKNKVVILLTTRAELLPIEVLLLLAQQMFDRAKLDGSYEIVWVPIASSDTWTCAEEESFDFLSNSLPWFSIRQPWLLSSIVVKFIKLKWNFNEEPLMVVLDKQGMVTNSNAFDMTLIWGPRAYPFSISRENELWEGQTWNLQLLIDGIDPKVAKWVEEDQNLCIYGSDDLDWIREFIAKMREIVSSGLQLKMVYVGKKNPSQNIRRAMGEEKMTGSLTLTKINFFWLRLESMRRSKLRLGHTDDKDPILKQLSGLLDTDESEKGWVIMGRGCSTDIVKLQGREVIERLDLFPVWGEKVTILGLVGAIRTAIEPALLAEPCHLCCQNRTIHDSVHDSIHDSSKTIRIVSEVLGKNGTESSL</sequence>
<proteinExistence type="predicted"/>
<dbReference type="InterPro" id="IPR027944">
    <property type="entry name" value="SEO_C"/>
</dbReference>
<dbReference type="InterPro" id="IPR039299">
    <property type="entry name" value="SEOA"/>
</dbReference>
<organism evidence="3 4">
    <name type="scientific">Actinidia rufa</name>
    <dbReference type="NCBI Taxonomy" id="165716"/>
    <lineage>
        <taxon>Eukaryota</taxon>
        <taxon>Viridiplantae</taxon>
        <taxon>Streptophyta</taxon>
        <taxon>Embryophyta</taxon>
        <taxon>Tracheophyta</taxon>
        <taxon>Spermatophyta</taxon>
        <taxon>Magnoliopsida</taxon>
        <taxon>eudicotyledons</taxon>
        <taxon>Gunneridae</taxon>
        <taxon>Pentapetalae</taxon>
        <taxon>asterids</taxon>
        <taxon>Ericales</taxon>
        <taxon>Actinidiaceae</taxon>
        <taxon>Actinidia</taxon>
    </lineage>
</organism>
<accession>A0A7J0EYF2</accession>
<dbReference type="PANTHER" id="PTHR33232:SF11">
    <property type="entry name" value="PROTEIN SIEVE ELEMENT OCCLUSION C"/>
    <property type="match status" value="1"/>
</dbReference>
<evidence type="ECO:0000259" key="2">
    <source>
        <dbReference type="Pfam" id="PF14577"/>
    </source>
</evidence>